<reference evidence="4" key="1">
    <citation type="journal article" date="2019" name="Int. J. Syst. Evol. Microbiol.">
        <title>The Global Catalogue of Microorganisms (GCM) 10K type strain sequencing project: providing services to taxonomists for standard genome sequencing and annotation.</title>
        <authorList>
            <consortium name="The Broad Institute Genomics Platform"/>
            <consortium name="The Broad Institute Genome Sequencing Center for Infectious Disease"/>
            <person name="Wu L."/>
            <person name="Ma J."/>
        </authorList>
    </citation>
    <scope>NUCLEOTIDE SEQUENCE [LARGE SCALE GENOMIC DNA]</scope>
    <source>
        <strain evidence="4">KCTC 62164</strain>
    </source>
</reference>
<dbReference type="PANTHER" id="PTHR12126">
    <property type="entry name" value="NADH-UBIQUINONE OXIDOREDUCTASE 39 KDA SUBUNIT-RELATED"/>
    <property type="match status" value="1"/>
</dbReference>
<dbReference type="PANTHER" id="PTHR12126:SF11">
    <property type="entry name" value="NADH DEHYDROGENASE [UBIQUINONE] 1 ALPHA SUBCOMPLEX SUBUNIT 9, MITOCHONDRIAL"/>
    <property type="match status" value="1"/>
</dbReference>
<feature type="domain" description="NAD-dependent epimerase/dehydratase" evidence="2">
    <location>
        <begin position="13"/>
        <end position="207"/>
    </location>
</feature>
<comment type="caution">
    <text evidence="3">The sequence shown here is derived from an EMBL/GenBank/DDBJ whole genome shotgun (WGS) entry which is preliminary data.</text>
</comment>
<dbReference type="InterPro" id="IPR036291">
    <property type="entry name" value="NAD(P)-bd_dom_sf"/>
</dbReference>
<evidence type="ECO:0000256" key="1">
    <source>
        <dbReference type="SAM" id="Phobius"/>
    </source>
</evidence>
<keyword evidence="1" id="KW-0812">Transmembrane</keyword>
<evidence type="ECO:0000313" key="4">
    <source>
        <dbReference type="Proteomes" id="UP001595444"/>
    </source>
</evidence>
<keyword evidence="1" id="KW-0472">Membrane</keyword>
<proteinExistence type="predicted"/>
<organism evidence="3 4">
    <name type="scientific">Kordiimonas pumila</name>
    <dbReference type="NCBI Taxonomy" id="2161677"/>
    <lineage>
        <taxon>Bacteria</taxon>
        <taxon>Pseudomonadati</taxon>
        <taxon>Pseudomonadota</taxon>
        <taxon>Alphaproteobacteria</taxon>
        <taxon>Kordiimonadales</taxon>
        <taxon>Kordiimonadaceae</taxon>
        <taxon>Kordiimonas</taxon>
    </lineage>
</organism>
<accession>A0ABV7D2V1</accession>
<gene>
    <name evidence="3" type="ORF">ACFOKA_05510</name>
</gene>
<dbReference type="InterPro" id="IPR051207">
    <property type="entry name" value="ComplexI_NDUFA9_subunit"/>
</dbReference>
<protein>
    <submittedName>
        <fullName evidence="3">NAD-dependent epimerase/dehydratase family protein</fullName>
    </submittedName>
</protein>
<keyword evidence="4" id="KW-1185">Reference proteome</keyword>
<dbReference type="SUPFAM" id="SSF51735">
    <property type="entry name" value="NAD(P)-binding Rossmann-fold domains"/>
    <property type="match status" value="1"/>
</dbReference>
<dbReference type="InterPro" id="IPR001509">
    <property type="entry name" value="Epimerase_deHydtase"/>
</dbReference>
<evidence type="ECO:0000313" key="3">
    <source>
        <dbReference type="EMBL" id="MFC3051354.1"/>
    </source>
</evidence>
<keyword evidence="1" id="KW-1133">Transmembrane helix</keyword>
<feature type="transmembrane region" description="Helical" evidence="1">
    <location>
        <begin position="12"/>
        <end position="35"/>
    </location>
</feature>
<dbReference type="Pfam" id="PF01370">
    <property type="entry name" value="Epimerase"/>
    <property type="match status" value="1"/>
</dbReference>
<dbReference type="RefSeq" id="WP_194211598.1">
    <property type="nucleotide sequence ID" value="NZ_CP061205.1"/>
</dbReference>
<dbReference type="EMBL" id="JBHRSL010000002">
    <property type="protein sequence ID" value="MFC3051354.1"/>
    <property type="molecule type" value="Genomic_DNA"/>
</dbReference>
<dbReference type="Gene3D" id="3.40.50.720">
    <property type="entry name" value="NAD(P)-binding Rossmann-like Domain"/>
    <property type="match status" value="1"/>
</dbReference>
<dbReference type="Proteomes" id="UP001595444">
    <property type="component" value="Unassembled WGS sequence"/>
</dbReference>
<sequence length="317" mass="34466">MPSEKGSPTGQVIALTGATGFLGGHVLNALVTAGYQIKALTRKRQPSTPNVEWVHGALSEQESLLNLCEGADVLIHLAGLTKALNRDAFFDVNVAGSLSLFDCAAAQNIKQVIHISSLAAREPRLSHYGASKAGTELLLTARKWPFSWTILRPPAIYGPGDKEILKLLKATKFGILPAPGNKNNRFSMIHAADLAAAIVALIEEPHRAQILEIDDGKSRGYQLKDVAEALTFDGKKTPKVFSLPFAILGTVGVINGMMANAIHRPAMLTLSTARYLCHPDWTVRQQLLPKLKLWKPHFDLKAGLSNTIDWYKKNGLL</sequence>
<evidence type="ECO:0000259" key="2">
    <source>
        <dbReference type="Pfam" id="PF01370"/>
    </source>
</evidence>
<name>A0ABV7D2V1_9PROT</name>